<dbReference type="EMBL" id="MU154596">
    <property type="protein sequence ID" value="KAF9492774.1"/>
    <property type="molecule type" value="Genomic_DNA"/>
</dbReference>
<name>A0A9P6DDF1_PLEER</name>
<dbReference type="Proteomes" id="UP000807025">
    <property type="component" value="Unassembled WGS sequence"/>
</dbReference>
<accession>A0A9P6DDF1</accession>
<sequence length="220" mass="24084">MENLAPSLPPDNERPWCWARLITTTAWNVAGNARARTAIHEADIITPNAPNAYAIKFLMQRLKRALADGLRRRRLTKRPSSNACALQLPLDYAKDQRNFHSFLLVPTTGSPESLQVLGLEEPERSPHMPEPDVSPEEDEGSELRFCTSVLFKTAVTCGGHDADTVGAVYAGCGCGCWCGCNEDETLGLFWSDGVCQLNDTLVKKGLIGVAKQLVELSDTL</sequence>
<gene>
    <name evidence="1" type="ORF">BDN71DRAFT_1433014</name>
</gene>
<proteinExistence type="predicted"/>
<evidence type="ECO:0000313" key="2">
    <source>
        <dbReference type="Proteomes" id="UP000807025"/>
    </source>
</evidence>
<keyword evidence="2" id="KW-1185">Reference proteome</keyword>
<protein>
    <submittedName>
        <fullName evidence="1">Uncharacterized protein</fullName>
    </submittedName>
</protein>
<dbReference type="AlphaFoldDB" id="A0A9P6DDF1"/>
<evidence type="ECO:0000313" key="1">
    <source>
        <dbReference type="EMBL" id="KAF9492774.1"/>
    </source>
</evidence>
<comment type="caution">
    <text evidence="1">The sequence shown here is derived from an EMBL/GenBank/DDBJ whole genome shotgun (WGS) entry which is preliminary data.</text>
</comment>
<organism evidence="1 2">
    <name type="scientific">Pleurotus eryngii</name>
    <name type="common">Boletus of the steppes</name>
    <dbReference type="NCBI Taxonomy" id="5323"/>
    <lineage>
        <taxon>Eukaryota</taxon>
        <taxon>Fungi</taxon>
        <taxon>Dikarya</taxon>
        <taxon>Basidiomycota</taxon>
        <taxon>Agaricomycotina</taxon>
        <taxon>Agaricomycetes</taxon>
        <taxon>Agaricomycetidae</taxon>
        <taxon>Agaricales</taxon>
        <taxon>Pleurotineae</taxon>
        <taxon>Pleurotaceae</taxon>
        <taxon>Pleurotus</taxon>
    </lineage>
</organism>
<reference evidence="1" key="1">
    <citation type="submission" date="2020-11" db="EMBL/GenBank/DDBJ databases">
        <authorList>
            <consortium name="DOE Joint Genome Institute"/>
            <person name="Ahrendt S."/>
            <person name="Riley R."/>
            <person name="Andreopoulos W."/>
            <person name="Labutti K."/>
            <person name="Pangilinan J."/>
            <person name="Ruiz-Duenas F.J."/>
            <person name="Barrasa J.M."/>
            <person name="Sanchez-Garcia M."/>
            <person name="Camarero S."/>
            <person name="Miyauchi S."/>
            <person name="Serrano A."/>
            <person name="Linde D."/>
            <person name="Babiker R."/>
            <person name="Drula E."/>
            <person name="Ayuso-Fernandez I."/>
            <person name="Pacheco R."/>
            <person name="Padilla G."/>
            <person name="Ferreira P."/>
            <person name="Barriuso J."/>
            <person name="Kellner H."/>
            <person name="Castanera R."/>
            <person name="Alfaro M."/>
            <person name="Ramirez L."/>
            <person name="Pisabarro A.G."/>
            <person name="Kuo A."/>
            <person name="Tritt A."/>
            <person name="Lipzen A."/>
            <person name="He G."/>
            <person name="Yan M."/>
            <person name="Ng V."/>
            <person name="Cullen D."/>
            <person name="Martin F."/>
            <person name="Rosso M.-N."/>
            <person name="Henrissat B."/>
            <person name="Hibbett D."/>
            <person name="Martinez A.T."/>
            <person name="Grigoriev I.V."/>
        </authorList>
    </citation>
    <scope>NUCLEOTIDE SEQUENCE</scope>
    <source>
        <strain evidence="1">ATCC 90797</strain>
    </source>
</reference>